<dbReference type="InterPro" id="IPR001611">
    <property type="entry name" value="Leu-rich_rpt"/>
</dbReference>
<keyword evidence="6" id="KW-1185">Reference proteome</keyword>
<dbReference type="FunFam" id="3.80.10.10:FF:000003">
    <property type="entry name" value="Acidic leucine-rich nuclear phosphoprotein 32 family member A"/>
    <property type="match status" value="1"/>
</dbReference>
<dbReference type="KEGG" id="bbel:109468793"/>
<dbReference type="AlphaFoldDB" id="A0A6P4YVD7"/>
<comment type="similarity">
    <text evidence="3">Belongs to the ANP32 family.</text>
</comment>
<dbReference type="Pfam" id="PF14580">
    <property type="entry name" value="LRR_9"/>
    <property type="match status" value="1"/>
</dbReference>
<accession>A0A6P4YVD7</accession>
<evidence type="ECO:0000256" key="3">
    <source>
        <dbReference type="ARBA" id="ARBA00025777"/>
    </source>
</evidence>
<dbReference type="GO" id="GO:0042981">
    <property type="term" value="P:regulation of apoptotic process"/>
    <property type="evidence" value="ECO:0007669"/>
    <property type="project" value="TreeGrafter"/>
</dbReference>
<name>A0A6P4YVD7_BRABE</name>
<dbReference type="SMART" id="SM00446">
    <property type="entry name" value="LRRcap"/>
    <property type="match status" value="1"/>
</dbReference>
<dbReference type="InterPro" id="IPR003603">
    <property type="entry name" value="U2A'_phosphoprotein32A_C"/>
</dbReference>
<dbReference type="GO" id="GO:0042393">
    <property type="term" value="F:histone binding"/>
    <property type="evidence" value="ECO:0007669"/>
    <property type="project" value="TreeGrafter"/>
</dbReference>
<protein>
    <submittedName>
        <fullName evidence="7">Acidic leucine-rich nuclear phosphoprotein 32 family member B-like isoform X1</fullName>
    </submittedName>
</protein>
<dbReference type="GO" id="GO:0005634">
    <property type="term" value="C:nucleus"/>
    <property type="evidence" value="ECO:0007669"/>
    <property type="project" value="TreeGrafter"/>
</dbReference>
<evidence type="ECO:0000256" key="1">
    <source>
        <dbReference type="ARBA" id="ARBA00022614"/>
    </source>
</evidence>
<dbReference type="Gene3D" id="3.80.10.10">
    <property type="entry name" value="Ribonuclease Inhibitor"/>
    <property type="match status" value="1"/>
</dbReference>
<feature type="compositionally biased region" description="Acidic residues" evidence="4">
    <location>
        <begin position="275"/>
        <end position="304"/>
    </location>
</feature>
<dbReference type="SUPFAM" id="SSF52058">
    <property type="entry name" value="L domain-like"/>
    <property type="match status" value="1"/>
</dbReference>
<evidence type="ECO:0000259" key="5">
    <source>
        <dbReference type="SMART" id="SM00446"/>
    </source>
</evidence>
<feature type="compositionally biased region" description="Basic and acidic residues" evidence="4">
    <location>
        <begin position="305"/>
        <end position="318"/>
    </location>
</feature>
<dbReference type="GeneID" id="109468793"/>
<reference evidence="7" key="1">
    <citation type="submission" date="2025-08" db="UniProtKB">
        <authorList>
            <consortium name="RefSeq"/>
        </authorList>
    </citation>
    <scope>IDENTIFICATION</scope>
    <source>
        <tissue evidence="7">Gonad</tissue>
    </source>
</reference>
<dbReference type="RefSeq" id="XP_019622687.1">
    <property type="nucleotide sequence ID" value="XM_019767128.1"/>
</dbReference>
<dbReference type="OrthoDB" id="2160613at2759"/>
<sequence>MEKRIELEKRGREPSQIKELNLDNCRSMMIEGLTDEFTNLEALSLINVGLTSLKGFPKLPSLKKLELSDNRIQGGLNLLSGSGKLTHLNLSGNKIKDLETLEPLKDFQTLKNLDLFNCEVTQMENYRENVFNLIPSLKYLDGYDRADKEADDSSVEDEDEDDEDEDEDGENDDLDGEDASEGVLGEEEEDSDEDDDDEEEDAISITDDDEDDEDDDDDDDDEGDEDDEDDDDGEVEGEEEDEGESGSEVGLEYLYNKDIDWGPGVLQLLQMQQKDEEEEEDFEPGDDDEDEEEEEDEDDDDEEAGDHQRGEKRKRDDADLGDEDEDD</sequence>
<proteinExistence type="inferred from homology"/>
<dbReference type="Proteomes" id="UP000515135">
    <property type="component" value="Unplaced"/>
</dbReference>
<feature type="domain" description="U2A'/phosphoprotein 32 family A C-terminal" evidence="5">
    <location>
        <begin position="123"/>
        <end position="141"/>
    </location>
</feature>
<dbReference type="InterPro" id="IPR032675">
    <property type="entry name" value="LRR_dom_sf"/>
</dbReference>
<dbReference type="InterPro" id="IPR045081">
    <property type="entry name" value="AN32"/>
</dbReference>
<dbReference type="PROSITE" id="PS51450">
    <property type="entry name" value="LRR"/>
    <property type="match status" value="1"/>
</dbReference>
<feature type="region of interest" description="Disordered" evidence="4">
    <location>
        <begin position="147"/>
        <end position="327"/>
    </location>
</feature>
<gene>
    <name evidence="7" type="primary">LOC109468793</name>
</gene>
<dbReference type="PANTHER" id="PTHR11375:SF0">
    <property type="entry name" value="ACIDIC LEUCINE-RICH NUCLEAR PHOSPHOPROTEIN 32 FAMILY MEMBER A"/>
    <property type="match status" value="1"/>
</dbReference>
<evidence type="ECO:0000313" key="7">
    <source>
        <dbReference type="RefSeq" id="XP_019622687.1"/>
    </source>
</evidence>
<dbReference type="PANTHER" id="PTHR11375">
    <property type="entry name" value="ACIDIC LEUCINE-RICH NUCLEAR PHOSPHOPROTEIN 32"/>
    <property type="match status" value="1"/>
</dbReference>
<keyword evidence="2" id="KW-0677">Repeat</keyword>
<evidence type="ECO:0000313" key="6">
    <source>
        <dbReference type="Proteomes" id="UP000515135"/>
    </source>
</evidence>
<feature type="compositionally biased region" description="Acidic residues" evidence="4">
    <location>
        <begin position="149"/>
        <end position="245"/>
    </location>
</feature>
<organism evidence="6 7">
    <name type="scientific">Branchiostoma belcheri</name>
    <name type="common">Amphioxus</name>
    <dbReference type="NCBI Taxonomy" id="7741"/>
    <lineage>
        <taxon>Eukaryota</taxon>
        <taxon>Metazoa</taxon>
        <taxon>Chordata</taxon>
        <taxon>Cephalochordata</taxon>
        <taxon>Leptocardii</taxon>
        <taxon>Amphioxiformes</taxon>
        <taxon>Branchiostomatidae</taxon>
        <taxon>Branchiostoma</taxon>
    </lineage>
</organism>
<keyword evidence="1" id="KW-0433">Leucine-rich repeat</keyword>
<evidence type="ECO:0000256" key="2">
    <source>
        <dbReference type="ARBA" id="ARBA00022737"/>
    </source>
</evidence>
<evidence type="ECO:0000256" key="4">
    <source>
        <dbReference type="SAM" id="MobiDB-lite"/>
    </source>
</evidence>